<keyword evidence="2" id="KW-1185">Reference proteome</keyword>
<reference evidence="1 2" key="1">
    <citation type="journal article" date="2019" name="Int. J. Syst. Evol. Microbiol.">
        <title>The Global Catalogue of Microorganisms (GCM) 10K type strain sequencing project: providing services to taxonomists for standard genome sequencing and annotation.</title>
        <authorList>
            <consortium name="The Broad Institute Genomics Platform"/>
            <consortium name="The Broad Institute Genome Sequencing Center for Infectious Disease"/>
            <person name="Wu L."/>
            <person name="Ma J."/>
        </authorList>
    </citation>
    <scope>NUCLEOTIDE SEQUENCE [LARGE SCALE GENOMIC DNA]</scope>
    <source>
        <strain evidence="1 2">JCM 16327</strain>
    </source>
</reference>
<dbReference type="Proteomes" id="UP001500194">
    <property type="component" value="Unassembled WGS sequence"/>
</dbReference>
<evidence type="ECO:0000313" key="1">
    <source>
        <dbReference type="EMBL" id="GAA0647651.1"/>
    </source>
</evidence>
<dbReference type="EMBL" id="BAAADU010000002">
    <property type="protein sequence ID" value="GAA0647651.1"/>
    <property type="molecule type" value="Genomic_DNA"/>
</dbReference>
<organism evidence="1 2">
    <name type="scientific">Salarchaeum japonicum</name>
    <dbReference type="NCBI Taxonomy" id="555573"/>
    <lineage>
        <taxon>Archaea</taxon>
        <taxon>Methanobacteriati</taxon>
        <taxon>Methanobacteriota</taxon>
        <taxon>Stenosarchaea group</taxon>
        <taxon>Halobacteria</taxon>
        <taxon>Halobacteriales</taxon>
        <taxon>Halobacteriaceae</taxon>
    </lineage>
</organism>
<evidence type="ECO:0000313" key="2">
    <source>
        <dbReference type="Proteomes" id="UP001500194"/>
    </source>
</evidence>
<gene>
    <name evidence="1" type="ORF">GCM10009019_07640</name>
</gene>
<comment type="caution">
    <text evidence="1">The sequence shown here is derived from an EMBL/GenBank/DDBJ whole genome shotgun (WGS) entry which is preliminary data.</text>
</comment>
<sequence>MTAAEFRDFLEELVPVPGLFGEEFQNEIRDESLRRSALTHSLIVSPGVTERVSVGAIAANASVSGSANAKVACRRSPKSRV</sequence>
<dbReference type="AlphaFoldDB" id="A0AAV3T1C9"/>
<protein>
    <submittedName>
        <fullName evidence="1">Uncharacterized protein</fullName>
    </submittedName>
</protein>
<proteinExistence type="predicted"/>
<accession>A0AAV3T1C9</accession>
<name>A0AAV3T1C9_9EURY</name>